<feature type="region of interest" description="Disordered" evidence="4">
    <location>
        <begin position="897"/>
        <end position="918"/>
    </location>
</feature>
<dbReference type="SUPFAM" id="SSF47676">
    <property type="entry name" value="Conserved domain common to transcription factors TFIIS, elongin A, CRSP70"/>
    <property type="match status" value="1"/>
</dbReference>
<dbReference type="Proteomes" id="UP001443914">
    <property type="component" value="Unassembled WGS sequence"/>
</dbReference>
<feature type="domain" description="TFIIS N-terminal" evidence="6">
    <location>
        <begin position="326"/>
        <end position="412"/>
    </location>
</feature>
<feature type="compositionally biased region" description="Polar residues" evidence="4">
    <location>
        <begin position="453"/>
        <end position="465"/>
    </location>
</feature>
<dbReference type="Gene3D" id="1.20.930.10">
    <property type="entry name" value="Conserved domain common to transcription factors TFIIS, elongin A, CRSP70"/>
    <property type="match status" value="1"/>
</dbReference>
<feature type="compositionally biased region" description="Low complexity" evidence="4">
    <location>
        <begin position="527"/>
        <end position="540"/>
    </location>
</feature>
<dbReference type="EMBL" id="JBDFQZ010000002">
    <property type="protein sequence ID" value="KAK9747945.1"/>
    <property type="molecule type" value="Genomic_DNA"/>
</dbReference>
<feature type="compositionally biased region" description="Polar residues" evidence="4">
    <location>
        <begin position="189"/>
        <end position="224"/>
    </location>
</feature>
<dbReference type="PROSITE" id="PS51038">
    <property type="entry name" value="BAH"/>
    <property type="match status" value="1"/>
</dbReference>
<dbReference type="CDD" id="cd00183">
    <property type="entry name" value="TFIIS_I"/>
    <property type="match status" value="1"/>
</dbReference>
<dbReference type="InterPro" id="IPR001025">
    <property type="entry name" value="BAH_dom"/>
</dbReference>
<feature type="region of interest" description="Disordered" evidence="4">
    <location>
        <begin position="189"/>
        <end position="242"/>
    </location>
</feature>
<evidence type="ECO:0000256" key="2">
    <source>
        <dbReference type="ARBA" id="ARBA00023242"/>
    </source>
</evidence>
<accession>A0AAW1MPA7</accession>
<evidence type="ECO:0000256" key="3">
    <source>
        <dbReference type="PROSITE-ProRule" id="PRU00649"/>
    </source>
</evidence>
<dbReference type="GO" id="GO:0003682">
    <property type="term" value="F:chromatin binding"/>
    <property type="evidence" value="ECO:0007669"/>
    <property type="project" value="InterPro"/>
</dbReference>
<keyword evidence="8" id="KW-1185">Reference proteome</keyword>
<dbReference type="SMART" id="SM00509">
    <property type="entry name" value="TFS2N"/>
    <property type="match status" value="1"/>
</dbReference>
<evidence type="ECO:0000256" key="1">
    <source>
        <dbReference type="ARBA" id="ARBA00004123"/>
    </source>
</evidence>
<keyword evidence="2 3" id="KW-0539">Nucleus</keyword>
<dbReference type="SMART" id="SM00439">
    <property type="entry name" value="BAH"/>
    <property type="match status" value="1"/>
</dbReference>
<feature type="compositionally biased region" description="Basic and acidic residues" evidence="4">
    <location>
        <begin position="897"/>
        <end position="917"/>
    </location>
</feature>
<evidence type="ECO:0000259" key="6">
    <source>
        <dbReference type="PROSITE" id="PS51319"/>
    </source>
</evidence>
<evidence type="ECO:0000259" key="5">
    <source>
        <dbReference type="PROSITE" id="PS51038"/>
    </source>
</evidence>
<evidence type="ECO:0000313" key="8">
    <source>
        <dbReference type="Proteomes" id="UP001443914"/>
    </source>
</evidence>
<dbReference type="Gene3D" id="2.30.30.490">
    <property type="match status" value="1"/>
</dbReference>
<organism evidence="7 8">
    <name type="scientific">Saponaria officinalis</name>
    <name type="common">Common soapwort</name>
    <name type="synonym">Lychnis saponaria</name>
    <dbReference type="NCBI Taxonomy" id="3572"/>
    <lineage>
        <taxon>Eukaryota</taxon>
        <taxon>Viridiplantae</taxon>
        <taxon>Streptophyta</taxon>
        <taxon>Embryophyta</taxon>
        <taxon>Tracheophyta</taxon>
        <taxon>Spermatophyta</taxon>
        <taxon>Magnoliopsida</taxon>
        <taxon>eudicotyledons</taxon>
        <taxon>Gunneridae</taxon>
        <taxon>Pentapetalae</taxon>
        <taxon>Caryophyllales</taxon>
        <taxon>Caryophyllaceae</taxon>
        <taxon>Caryophylleae</taxon>
        <taxon>Saponaria</taxon>
    </lineage>
</organism>
<protein>
    <recommendedName>
        <fullName evidence="9">TFIIS N-terminal domain-containing protein</fullName>
    </recommendedName>
</protein>
<dbReference type="InterPro" id="IPR003617">
    <property type="entry name" value="TFIIS/CRSP70_N_sub"/>
</dbReference>
<feature type="compositionally biased region" description="Basic and acidic residues" evidence="4">
    <location>
        <begin position="233"/>
        <end position="242"/>
    </location>
</feature>
<evidence type="ECO:0008006" key="9">
    <source>
        <dbReference type="Google" id="ProtNLM"/>
    </source>
</evidence>
<dbReference type="Pfam" id="PF01426">
    <property type="entry name" value="BAH"/>
    <property type="match status" value="1"/>
</dbReference>
<dbReference type="InterPro" id="IPR035441">
    <property type="entry name" value="TFIIS/LEDGF_dom_sf"/>
</dbReference>
<name>A0AAW1MPA7_SAPOF</name>
<sequence>MLLHGREGVDNRKRSRHMWSVSSALAVAPGGSSSGASVGCFFRDGRKISIGDCALFKPAQDRPPFVGIIRSLTSDQESNLTLGVNRLYRTAEVKLLKGVALEAAPNEVFYSFHRDEIPAASLLHPCKVAFLRKGAELPAGVASFVCRRVYDITNKCFWWLSDRDFIDERQEEVDKLLQKTGIEMHASLQQQQGPYSPKLPNSSPATSPQKHSPDSVQNSSSNLFSKRKGKKRDRGDQSPEPIRRELCARLDSGLVNSESSLNVEISKFAERGLVDSEAVAGLVRLMQPTSPQRKIDLARRSMLVGIIATTDNRDYLTQFIQLKGLAILDEWLQEVHKGKVGDRGNVKDSDKSVENFLLVLLRALVKLPVNLNALQMCNIGKSVNYLRSHKNSEIQKKAKSLVDTWKKRVEAEMSVNDERPGYGRAVPSSCRAKDDSHGVGGYRHSGGSHEAATRNSVTRHSSLKSSPAKLAHEGSNLKSGSAFQSNGRPAFSHISTVPDCKNGQSRISVDCGGSVSPQTVAREERSSGSSQSHTNSQCSSDHAKYLVPCGKADAKRFTCGSKSLNKITAKDSKHRRLVKGHTAGLVKETASHKSSLIDQVSHNPTDVLVHVGDVHEGNNHELSINIVNRVEGPAQSTVVASADGFSCRSSIASSPVVSEMHGKSDACLNGKHDSHQADGVVGSLAVELQKSIDASRSPTVTKDVYSTVGNEMNLRKPHCSFRSIDALIETCIRLSEVVVSMSDGDDFGVNLLASVATGDFSNSGMVSPSISPLKPSATDGISSIRYIGNEKQAHVDGLIPLEYVSDDVRTDDCDIDSSVSKVNDGEPSHDLGNANEGLHQKEEGCLGDNRMSDEQVAIPCTTGRSEADINDNGGSVKDECCHLLPFIESVASHVKAEDKLKDSSPNDKSENATHRDTTYSSINDDYAVKMNVYVEPGCNSPMEHISPVLLQSESRNADEVPAISSRTSQNMVAVNATINVGKTVSVELCNRVDEEGKRMIVLGNDLSQVHEKQEDPRVHRADMGMGTGCKDEHVDNKEAFVCSSAGILPIDLHSSTNEGEYRGNTMEDSGVTSLDAASLPATRGSDADAKHGFDLNEGLNDEGKHKDPVKVNAGPCLTSITVTAAVKEHPSDDLLRSKKELEWKGLKSTSIFHSAKSREVMELPLCPSEVAYPDGAACRQSRPPLDIDLNVADESSGQESDFRPDSVCELMTTTSLRSSGCLEFDLNEVDEASDIVQQPVSNRRRDEASRPSIPSVKQLPSSNFVNGKASNKRDFDLNDGPAMEEVPVEQTSYSQPFCNNMSLQSSFGPRISPSDAGNFSVWNPHGTNYSVSVPPSTLPDREAFPIAGISGGLHHIIGGPASSLSFYPDAYRGSVVASSLAMPFQSAPYQYPIFPFGTGCSRPTSAFAGGPSGYIDPAAGGRFSAIPSQLVGNAAAVSFQYPHAYGVQRPIQDVNSGVFDSNQRWGKLGLDLNSGPGAIDLEWRNGLIPTVSVSRQVSAINLRPLVKDQARMFSMGGGILKRKEPDGGWNVENG</sequence>
<reference evidence="7 8" key="1">
    <citation type="submission" date="2024-03" db="EMBL/GenBank/DDBJ databases">
        <title>WGS assembly of Saponaria officinalis var. Norfolk2.</title>
        <authorList>
            <person name="Jenkins J."/>
            <person name="Shu S."/>
            <person name="Grimwood J."/>
            <person name="Barry K."/>
            <person name="Goodstein D."/>
            <person name="Schmutz J."/>
            <person name="Leebens-Mack J."/>
            <person name="Osbourn A."/>
        </authorList>
    </citation>
    <scope>NUCLEOTIDE SEQUENCE [LARGE SCALE GENOMIC DNA]</scope>
    <source>
        <strain evidence="8">cv. Norfolk2</strain>
        <strain evidence="7">JIC</strain>
        <tissue evidence="7">Leaf</tissue>
    </source>
</reference>
<dbReference type="InterPro" id="IPR017923">
    <property type="entry name" value="TFIIS_N"/>
</dbReference>
<comment type="subcellular location">
    <subcellularLocation>
        <location evidence="1 3">Nucleus</location>
    </subcellularLocation>
</comment>
<feature type="region of interest" description="Disordered" evidence="4">
    <location>
        <begin position="1235"/>
        <end position="1279"/>
    </location>
</feature>
<feature type="domain" description="BAH" evidence="5">
    <location>
        <begin position="46"/>
        <end position="161"/>
    </location>
</feature>
<evidence type="ECO:0000256" key="4">
    <source>
        <dbReference type="SAM" id="MobiDB-lite"/>
    </source>
</evidence>
<dbReference type="GO" id="GO:0005634">
    <property type="term" value="C:nucleus"/>
    <property type="evidence" value="ECO:0007669"/>
    <property type="project" value="UniProtKB-SubCell"/>
</dbReference>
<gene>
    <name evidence="7" type="ORF">RND81_02G025400</name>
</gene>
<feature type="region of interest" description="Disordered" evidence="4">
    <location>
        <begin position="418"/>
        <end position="484"/>
    </location>
</feature>
<feature type="region of interest" description="Disordered" evidence="4">
    <location>
        <begin position="508"/>
        <end position="540"/>
    </location>
</feature>
<proteinExistence type="predicted"/>
<feature type="compositionally biased region" description="Polar residues" evidence="4">
    <location>
        <begin position="1258"/>
        <end position="1269"/>
    </location>
</feature>
<dbReference type="PANTHER" id="PTHR46548">
    <property type="entry name" value="BAH AND TFIIS DOMAIN-CONTAINING PROTEIN-RELATED"/>
    <property type="match status" value="1"/>
</dbReference>
<comment type="caution">
    <text evidence="7">The sequence shown here is derived from an EMBL/GenBank/DDBJ whole genome shotgun (WGS) entry which is preliminary data.</text>
</comment>
<dbReference type="EMBL" id="JBDFQZ010000002">
    <property type="protein sequence ID" value="KAK9747944.1"/>
    <property type="molecule type" value="Genomic_DNA"/>
</dbReference>
<evidence type="ECO:0000313" key="7">
    <source>
        <dbReference type="EMBL" id="KAK9747945.1"/>
    </source>
</evidence>
<dbReference type="InterPro" id="IPR043151">
    <property type="entry name" value="BAH_sf"/>
</dbReference>
<dbReference type="PANTHER" id="PTHR46548:SF1">
    <property type="entry name" value="BAH AND TFIIS DOMAIN-CONTAINING PROTEIN-RELATED"/>
    <property type="match status" value="1"/>
</dbReference>
<dbReference type="Pfam" id="PF08711">
    <property type="entry name" value="Med26"/>
    <property type="match status" value="1"/>
</dbReference>
<dbReference type="PROSITE" id="PS51319">
    <property type="entry name" value="TFIIS_N"/>
    <property type="match status" value="1"/>
</dbReference>